<keyword evidence="6 9" id="KW-0508">mRNA splicing</keyword>
<dbReference type="STRING" id="133412.A0A1R1X0A6"/>
<comment type="caution">
    <text evidence="11">The sequence shown here is derived from an EMBL/GenBank/DDBJ whole genome shotgun (WGS) entry which is preliminary data.</text>
</comment>
<name>A0A1R1X0A6_9FUNG</name>
<dbReference type="InterPro" id="IPR010920">
    <property type="entry name" value="LSM_dom_sf"/>
</dbReference>
<keyword evidence="8 9" id="KW-0687">Ribonucleoprotein</keyword>
<dbReference type="SUPFAM" id="SSF50182">
    <property type="entry name" value="Sm-like ribonucleoproteins"/>
    <property type="match status" value="1"/>
</dbReference>
<keyword evidence="12" id="KW-1185">Reference proteome</keyword>
<dbReference type="Proteomes" id="UP000187283">
    <property type="component" value="Unassembled WGS sequence"/>
</dbReference>
<dbReference type="PANTHER" id="PTHR13110">
    <property type="entry name" value="U6 SNRNA-ASSOCIATED SM-LIKE PROTEIN LSM3"/>
    <property type="match status" value="1"/>
</dbReference>
<evidence type="ECO:0000313" key="11">
    <source>
        <dbReference type="EMBL" id="OMJ08073.1"/>
    </source>
</evidence>
<comment type="subcellular location">
    <subcellularLocation>
        <location evidence="1 9">Nucleus</location>
    </subcellularLocation>
</comment>
<comment type="similarity">
    <text evidence="2 9">Belongs to the snRNP Sm proteins family.</text>
</comment>
<keyword evidence="7 9" id="KW-0539">Nucleus</keyword>
<dbReference type="GO" id="GO:0046540">
    <property type="term" value="C:U4/U6 x U5 tri-snRNP complex"/>
    <property type="evidence" value="ECO:0007669"/>
    <property type="project" value="UniProtKB-UniRule"/>
</dbReference>
<dbReference type="Gene3D" id="2.30.30.100">
    <property type="match status" value="1"/>
</dbReference>
<dbReference type="Pfam" id="PF01423">
    <property type="entry name" value="LSM"/>
    <property type="match status" value="1"/>
</dbReference>
<dbReference type="GO" id="GO:0005681">
    <property type="term" value="C:spliceosomal complex"/>
    <property type="evidence" value="ECO:0007669"/>
    <property type="project" value="UniProtKB-KW"/>
</dbReference>
<evidence type="ECO:0000256" key="3">
    <source>
        <dbReference type="ARBA" id="ARBA00022664"/>
    </source>
</evidence>
<evidence type="ECO:0000256" key="5">
    <source>
        <dbReference type="ARBA" id="ARBA00022884"/>
    </source>
</evidence>
<reference evidence="11 12" key="1">
    <citation type="submission" date="2017-01" db="EMBL/GenBank/DDBJ databases">
        <authorList>
            <person name="Mah S.A."/>
            <person name="Swanson W.J."/>
            <person name="Moy G.W."/>
            <person name="Vacquier V.D."/>
        </authorList>
    </citation>
    <scope>NUCLEOTIDE SEQUENCE [LARGE SCALE GENOMIC DNA]</scope>
    <source>
        <strain evidence="11 12">GSMNP</strain>
    </source>
</reference>
<dbReference type="EMBL" id="LSSN01005889">
    <property type="protein sequence ID" value="OMJ08073.1"/>
    <property type="molecule type" value="Genomic_DNA"/>
</dbReference>
<keyword evidence="5 9" id="KW-0694">RNA-binding</keyword>
<dbReference type="PROSITE" id="PS52002">
    <property type="entry name" value="SM"/>
    <property type="match status" value="1"/>
</dbReference>
<protein>
    <recommendedName>
        <fullName evidence="9">LSM complex subunit LSM3</fullName>
    </recommendedName>
</protein>
<feature type="domain" description="Sm" evidence="10">
    <location>
        <begin position="13"/>
        <end position="97"/>
    </location>
</feature>
<evidence type="ECO:0000313" key="12">
    <source>
        <dbReference type="Proteomes" id="UP000187283"/>
    </source>
</evidence>
<evidence type="ECO:0000256" key="7">
    <source>
        <dbReference type="ARBA" id="ARBA00023242"/>
    </source>
</evidence>
<dbReference type="InterPro" id="IPR001163">
    <property type="entry name" value="Sm_dom_euk/arc"/>
</dbReference>
<dbReference type="InterPro" id="IPR034105">
    <property type="entry name" value="Lsm3"/>
</dbReference>
<dbReference type="CDD" id="cd01730">
    <property type="entry name" value="LSm3"/>
    <property type="match status" value="1"/>
</dbReference>
<comment type="subunit">
    <text evidence="9">LSm subunits form a heteromer with a doughnut shape.</text>
</comment>
<organism evidence="11 12">
    <name type="scientific">Smittium culicis</name>
    <dbReference type="NCBI Taxonomy" id="133412"/>
    <lineage>
        <taxon>Eukaryota</taxon>
        <taxon>Fungi</taxon>
        <taxon>Fungi incertae sedis</taxon>
        <taxon>Zoopagomycota</taxon>
        <taxon>Kickxellomycotina</taxon>
        <taxon>Harpellomycetes</taxon>
        <taxon>Harpellales</taxon>
        <taxon>Legeriomycetaceae</taxon>
        <taxon>Smittium</taxon>
    </lineage>
</organism>
<comment type="function">
    <text evidence="9">Binds specifically to the 3'-terminal U-tract of U6 snRNA.</text>
</comment>
<keyword evidence="3 9" id="KW-0507">mRNA processing</keyword>
<evidence type="ECO:0000256" key="6">
    <source>
        <dbReference type="ARBA" id="ARBA00023187"/>
    </source>
</evidence>
<dbReference type="AlphaFoldDB" id="A0A1R1X0A6"/>
<evidence type="ECO:0000256" key="9">
    <source>
        <dbReference type="RuleBase" id="RU365046"/>
    </source>
</evidence>
<dbReference type="SMART" id="SM00651">
    <property type="entry name" value="Sm"/>
    <property type="match status" value="1"/>
</dbReference>
<evidence type="ECO:0000256" key="1">
    <source>
        <dbReference type="ARBA" id="ARBA00004123"/>
    </source>
</evidence>
<dbReference type="GO" id="GO:0000398">
    <property type="term" value="P:mRNA splicing, via spliceosome"/>
    <property type="evidence" value="ECO:0007669"/>
    <property type="project" value="UniProtKB-UniRule"/>
</dbReference>
<accession>A0A1R1X0A6</accession>
<proteinExistence type="inferred from homology"/>
<evidence type="ECO:0000256" key="2">
    <source>
        <dbReference type="ARBA" id="ARBA00006850"/>
    </source>
</evidence>
<evidence type="ECO:0000256" key="4">
    <source>
        <dbReference type="ARBA" id="ARBA00022728"/>
    </source>
</evidence>
<keyword evidence="4 9" id="KW-0747">Spliceosome</keyword>
<gene>
    <name evidence="9" type="primary">LSM3</name>
    <name evidence="11" type="ORF">AYI70_g11785</name>
</gene>
<dbReference type="OrthoDB" id="29543at2759"/>
<sequence>METASTMGSMIDEPLDLVKLCLDEKIYVKLRGNRELSGRLHAYDQHLNMVLEDVEEKITIIPDNSPQDAPFQTMTRNMKMVFVRGDGVILVRFFFFNNI</sequence>
<dbReference type="GO" id="GO:0005688">
    <property type="term" value="C:U6 snRNP"/>
    <property type="evidence" value="ECO:0007669"/>
    <property type="project" value="UniProtKB-UniRule"/>
</dbReference>
<dbReference type="InterPro" id="IPR040002">
    <property type="entry name" value="Sm-like_LSM3"/>
</dbReference>
<dbReference type="GO" id="GO:0003723">
    <property type="term" value="F:RNA binding"/>
    <property type="evidence" value="ECO:0007669"/>
    <property type="project" value="UniProtKB-UniRule"/>
</dbReference>
<evidence type="ECO:0000256" key="8">
    <source>
        <dbReference type="ARBA" id="ARBA00023274"/>
    </source>
</evidence>
<dbReference type="InterPro" id="IPR047575">
    <property type="entry name" value="Sm"/>
</dbReference>
<evidence type="ECO:0000259" key="10">
    <source>
        <dbReference type="PROSITE" id="PS52002"/>
    </source>
</evidence>